<dbReference type="AlphaFoldDB" id="A0A517QUQ1"/>
<dbReference type="OrthoDB" id="240605at2"/>
<dbReference type="KEGG" id="tpol:Mal48_46380"/>
<dbReference type="RefSeq" id="WP_145204800.1">
    <property type="nucleotide sequence ID" value="NZ_CP036267.1"/>
</dbReference>
<accession>A0A517QUQ1</accession>
<organism evidence="1 2">
    <name type="scientific">Thalassoglobus polymorphus</name>
    <dbReference type="NCBI Taxonomy" id="2527994"/>
    <lineage>
        <taxon>Bacteria</taxon>
        <taxon>Pseudomonadati</taxon>
        <taxon>Planctomycetota</taxon>
        <taxon>Planctomycetia</taxon>
        <taxon>Planctomycetales</taxon>
        <taxon>Planctomycetaceae</taxon>
        <taxon>Thalassoglobus</taxon>
    </lineage>
</organism>
<name>A0A517QUQ1_9PLAN</name>
<dbReference type="EMBL" id="CP036267">
    <property type="protein sequence ID" value="QDT35362.1"/>
    <property type="molecule type" value="Genomic_DNA"/>
</dbReference>
<gene>
    <name evidence="1" type="ORF">Mal48_46380</name>
</gene>
<protein>
    <recommendedName>
        <fullName evidence="3">Tetratricopeptide repeat protein</fullName>
    </recommendedName>
</protein>
<evidence type="ECO:0000313" key="2">
    <source>
        <dbReference type="Proteomes" id="UP000315724"/>
    </source>
</evidence>
<sequence>MKSEGARLAHRTSLPLVGVVVLYVAQLGWGDDLQNRYFQGLRDRGLYLIAEDYAVSRLGTDLLLPDERAIVTIELVRTLTAHGGVSSPEQRDELWGEAERLLKQFSESHKNNPRLLEIQAEQALLPARFGDELAWELQINPVNQKLATATRDEFTKAIQEIAEVLVEFDKAPEKPSPSDLADGALTQTERINLRQQLEFYLVRSKFFLAQIAPPGPDRTGLFLDIADEFDALSKERPESKWTFKARKYLATLARDRGDYSRADSLLRSLARDAAEYSMQDEILAEQVRSQYDQGKLDDGLRMITDQIQSGHPLGDEVRAVAVEGLLKAWKIAGEKGETDFQKELLAEAESHHQRTRGKWQKLTYAKLSQVQQNLNLGDELATLVRQAQWNYHNGDLKQAIQFFQNAAALAHRQGKSDNAVDYAFTVGSIQIQQEDWPAAAKTFEDIVANFPEAQKSQDAGLMRCYALGRIYLQRPLQETRIAYEAALSKQRIQFPNTPSAIEATWMLAVHNEQRLQWTDAIDLYREIPADHPRYDTAILRIVILYDKILTRLKELKGPVEVWEDQLLEEIVRIEDHLPNHNVLDSMEQCQTALRIAQLLLQHRDRWYSVADHWLKRIEQTVEAQQREADLRNAKLDPLWTQIQRATSQLRIVSLAGQQRLGDARKIMLQLEKTDPSTMLGILLGLTEMTSKIDPLRQVEMGHLQLEAISRLEQSRSELTPQQQRMLDDSHAEAFIAIGNLKEAADIYAELIESTPRNERLLRKVIEVLLKRGKAEDLLEARNWWKRIEQLYKPGEPGWVEARLEIAKIDVRIGEKEQALKLLGVTKTLYPQLGTPTLREEFDRFLDELKSQ</sequence>
<evidence type="ECO:0000313" key="1">
    <source>
        <dbReference type="EMBL" id="QDT35362.1"/>
    </source>
</evidence>
<keyword evidence="2" id="KW-1185">Reference proteome</keyword>
<dbReference type="Gene3D" id="1.25.40.10">
    <property type="entry name" value="Tetratricopeptide repeat domain"/>
    <property type="match status" value="2"/>
</dbReference>
<proteinExistence type="predicted"/>
<reference evidence="1 2" key="1">
    <citation type="submission" date="2019-02" db="EMBL/GenBank/DDBJ databases">
        <title>Deep-cultivation of Planctomycetes and their phenomic and genomic characterization uncovers novel biology.</title>
        <authorList>
            <person name="Wiegand S."/>
            <person name="Jogler M."/>
            <person name="Boedeker C."/>
            <person name="Pinto D."/>
            <person name="Vollmers J."/>
            <person name="Rivas-Marin E."/>
            <person name="Kohn T."/>
            <person name="Peeters S.H."/>
            <person name="Heuer A."/>
            <person name="Rast P."/>
            <person name="Oberbeckmann S."/>
            <person name="Bunk B."/>
            <person name="Jeske O."/>
            <person name="Meyerdierks A."/>
            <person name="Storesund J.E."/>
            <person name="Kallscheuer N."/>
            <person name="Luecker S."/>
            <person name="Lage O.M."/>
            <person name="Pohl T."/>
            <person name="Merkel B.J."/>
            <person name="Hornburger P."/>
            <person name="Mueller R.-W."/>
            <person name="Bruemmer F."/>
            <person name="Labrenz M."/>
            <person name="Spormann A.M."/>
            <person name="Op den Camp H."/>
            <person name="Overmann J."/>
            <person name="Amann R."/>
            <person name="Jetten M.S.M."/>
            <person name="Mascher T."/>
            <person name="Medema M.H."/>
            <person name="Devos D.P."/>
            <person name="Kaster A.-K."/>
            <person name="Ovreas L."/>
            <person name="Rohde M."/>
            <person name="Galperin M.Y."/>
            <person name="Jogler C."/>
        </authorList>
    </citation>
    <scope>NUCLEOTIDE SEQUENCE [LARGE SCALE GENOMIC DNA]</scope>
    <source>
        <strain evidence="1 2">Mal48</strain>
    </source>
</reference>
<dbReference type="SUPFAM" id="SSF48452">
    <property type="entry name" value="TPR-like"/>
    <property type="match status" value="2"/>
</dbReference>
<dbReference type="Proteomes" id="UP000315724">
    <property type="component" value="Chromosome"/>
</dbReference>
<evidence type="ECO:0008006" key="3">
    <source>
        <dbReference type="Google" id="ProtNLM"/>
    </source>
</evidence>
<dbReference type="InterPro" id="IPR011990">
    <property type="entry name" value="TPR-like_helical_dom_sf"/>
</dbReference>